<dbReference type="Pfam" id="PF01022">
    <property type="entry name" value="HTH_5"/>
    <property type="match status" value="1"/>
</dbReference>
<evidence type="ECO:0000313" key="2">
    <source>
        <dbReference type="EMBL" id="SEF37494.1"/>
    </source>
</evidence>
<name>A0A1H5RHF6_9PSEU</name>
<dbReference type="CDD" id="cd00090">
    <property type="entry name" value="HTH_ARSR"/>
    <property type="match status" value="1"/>
</dbReference>
<feature type="domain" description="HTH arsR-type" evidence="1">
    <location>
        <begin position="210"/>
        <end position="269"/>
    </location>
</feature>
<keyword evidence="3" id="KW-1185">Reference proteome</keyword>
<dbReference type="AlphaFoldDB" id="A0A1H5RHF6"/>
<protein>
    <submittedName>
        <fullName evidence="2">Helix-turn-helix domain-containing protein</fullName>
    </submittedName>
</protein>
<dbReference type="InterPro" id="IPR036390">
    <property type="entry name" value="WH_DNA-bd_sf"/>
</dbReference>
<proteinExistence type="predicted"/>
<evidence type="ECO:0000259" key="1">
    <source>
        <dbReference type="SMART" id="SM00418"/>
    </source>
</evidence>
<dbReference type="STRING" id="218821.SAMN05421837_11454"/>
<organism evidence="2 3">
    <name type="scientific">Amycolatopsis pretoriensis</name>
    <dbReference type="NCBI Taxonomy" id="218821"/>
    <lineage>
        <taxon>Bacteria</taxon>
        <taxon>Bacillati</taxon>
        <taxon>Actinomycetota</taxon>
        <taxon>Actinomycetes</taxon>
        <taxon>Pseudonocardiales</taxon>
        <taxon>Pseudonocardiaceae</taxon>
        <taxon>Amycolatopsis</taxon>
    </lineage>
</organism>
<accession>A0A1H5RHF6</accession>
<dbReference type="GO" id="GO:0003700">
    <property type="term" value="F:DNA-binding transcription factor activity"/>
    <property type="evidence" value="ECO:0007669"/>
    <property type="project" value="InterPro"/>
</dbReference>
<reference evidence="3" key="1">
    <citation type="submission" date="2016-10" db="EMBL/GenBank/DDBJ databases">
        <authorList>
            <person name="Varghese N."/>
            <person name="Submissions S."/>
        </authorList>
    </citation>
    <scope>NUCLEOTIDE SEQUENCE [LARGE SCALE GENOMIC DNA]</scope>
    <source>
        <strain evidence="3">DSM 44654</strain>
    </source>
</reference>
<dbReference type="SMART" id="SM00418">
    <property type="entry name" value="HTH_ARSR"/>
    <property type="match status" value="1"/>
</dbReference>
<dbReference type="Proteomes" id="UP000198878">
    <property type="component" value="Unassembled WGS sequence"/>
</dbReference>
<dbReference type="SUPFAM" id="SSF46785">
    <property type="entry name" value="Winged helix' DNA-binding domain"/>
    <property type="match status" value="1"/>
</dbReference>
<sequence>MLCMVFNAQDLQRVRLAGAADPMWELTPAGLVTDFDAGCEALTHTSQERVTADVIAAFRKRSPQLWVRTLAAGDRDAVKVMLRAVRAAHDLLLAPYWVEVQEVVAAERERQAGVLADHGLGGVLRRIPGVLGWDGGVLRVRYPETRTVHLAGRGLVLLPSYFCWCSPVTWIDPGLPPVLVYQARRVTTSEKVGVKLSDAVMTLLGCTCAECLRLSLTPRSTSEIAEQLGTSAGTVSKQTAVLRDAGLITSTRRGTSVLHAITPLGTALLCGRMRTPY</sequence>
<dbReference type="InterPro" id="IPR001845">
    <property type="entry name" value="HTH_ArsR_DNA-bd_dom"/>
</dbReference>
<dbReference type="Gene3D" id="1.10.10.10">
    <property type="entry name" value="Winged helix-like DNA-binding domain superfamily/Winged helix DNA-binding domain"/>
    <property type="match status" value="1"/>
</dbReference>
<dbReference type="EMBL" id="FNUJ01000014">
    <property type="protein sequence ID" value="SEF37494.1"/>
    <property type="molecule type" value="Genomic_DNA"/>
</dbReference>
<gene>
    <name evidence="2" type="ORF">SAMN05421837_11454</name>
</gene>
<evidence type="ECO:0000313" key="3">
    <source>
        <dbReference type="Proteomes" id="UP000198878"/>
    </source>
</evidence>
<dbReference type="InterPro" id="IPR011991">
    <property type="entry name" value="ArsR-like_HTH"/>
</dbReference>
<dbReference type="InterPro" id="IPR036388">
    <property type="entry name" value="WH-like_DNA-bd_sf"/>
</dbReference>